<evidence type="ECO:0000313" key="2">
    <source>
        <dbReference type="EMBL" id="OAK72060.1"/>
    </source>
</evidence>
<dbReference type="Proteomes" id="UP000077881">
    <property type="component" value="Unassembled WGS sequence"/>
</dbReference>
<proteinExistence type="predicted"/>
<organism evidence="1 3">
    <name type="scientific">Lederbergia galactosidilytica</name>
    <dbReference type="NCBI Taxonomy" id="217031"/>
    <lineage>
        <taxon>Bacteria</taxon>
        <taxon>Bacillati</taxon>
        <taxon>Bacillota</taxon>
        <taxon>Bacilli</taxon>
        <taxon>Bacillales</taxon>
        <taxon>Bacillaceae</taxon>
        <taxon>Lederbergia</taxon>
    </lineage>
</organism>
<sequence>MRVHYFCRHCATKVGEIDGGLLTEEELGIHQLKENEKEEMITYRGNGDIQIQTICENCQGAFEENPDLHQYDFFIH</sequence>
<gene>
    <name evidence="2" type="ORF">ABB05_09725</name>
    <name evidence="1" type="ORF">ACA29_08370</name>
</gene>
<dbReference type="PATRIC" id="fig|217031.4.peg.2756"/>
<dbReference type="GO" id="GO:0010468">
    <property type="term" value="P:regulation of gene expression"/>
    <property type="evidence" value="ECO:0007669"/>
    <property type="project" value="InterPro"/>
</dbReference>
<dbReference type="STRING" id="217031.ABB05_09725"/>
<dbReference type="Pfam" id="PF10955">
    <property type="entry name" value="Fin"/>
    <property type="match status" value="1"/>
</dbReference>
<dbReference type="RefSeq" id="WP_057987692.1">
    <property type="nucleotide sequence ID" value="NZ_JAGGKH010000022.1"/>
</dbReference>
<keyword evidence="4" id="KW-1185">Reference proteome</keyword>
<reference evidence="2 4" key="1">
    <citation type="submission" date="2015-05" db="EMBL/GenBank/DDBJ databases">
        <title>Comparison of genome.</title>
        <authorList>
            <person name="Zheng Z."/>
            <person name="Sun M."/>
        </authorList>
    </citation>
    <scope>NUCLEOTIDE SEQUENCE [LARGE SCALE GENOMIC DNA]</scope>
    <source>
        <strain evidence="2 4">G25-74</strain>
    </source>
</reference>
<dbReference type="AlphaFoldDB" id="A0A0Q9Y927"/>
<name>A0A0Q9Y927_9BACI</name>
<evidence type="ECO:0000313" key="3">
    <source>
        <dbReference type="Proteomes" id="UP000053881"/>
    </source>
</evidence>
<dbReference type="EMBL" id="LGPB01000076">
    <property type="protein sequence ID" value="KRG13582.1"/>
    <property type="molecule type" value="Genomic_DNA"/>
</dbReference>
<dbReference type="OrthoDB" id="2084556at2"/>
<accession>A0A0Q9Y927</accession>
<dbReference type="Proteomes" id="UP000053881">
    <property type="component" value="Unassembled WGS sequence"/>
</dbReference>
<reference evidence="1 3" key="2">
    <citation type="submission" date="2015-06" db="EMBL/GenBank/DDBJ databases">
        <title>Genome sequencing project of Bacillus galactosidilyticus PL133.</title>
        <authorList>
            <person name="Gaiero J."/>
            <person name="Nicol R."/>
            <person name="Habash M."/>
        </authorList>
    </citation>
    <scope>NUCLEOTIDE SEQUENCE [LARGE SCALE GENOMIC DNA]</scope>
    <source>
        <strain evidence="1 3">PL133</strain>
    </source>
</reference>
<evidence type="ECO:0000313" key="4">
    <source>
        <dbReference type="Proteomes" id="UP000077881"/>
    </source>
</evidence>
<protein>
    <submittedName>
        <fullName evidence="1">Uncharacterized protein</fullName>
    </submittedName>
</protein>
<comment type="caution">
    <text evidence="1">The sequence shown here is derived from an EMBL/GenBank/DDBJ whole genome shotgun (WGS) entry which is preliminary data.</text>
</comment>
<evidence type="ECO:0000313" key="1">
    <source>
        <dbReference type="EMBL" id="KRG13582.1"/>
    </source>
</evidence>
<dbReference type="InterPro" id="IPR020115">
    <property type="entry name" value="Fin"/>
</dbReference>
<dbReference type="EMBL" id="LDJR01000042">
    <property type="protein sequence ID" value="OAK72060.1"/>
    <property type="molecule type" value="Genomic_DNA"/>
</dbReference>